<name>A0A166XBR2_9GAMM</name>
<reference evidence="2 3" key="1">
    <citation type="submission" date="2013-07" db="EMBL/GenBank/DDBJ databases">
        <title>Comparative Genomic and Metabolomic Analysis of Twelve Strains of Pseudoalteromonas luteoviolacea.</title>
        <authorList>
            <person name="Vynne N.G."/>
            <person name="Mansson M."/>
            <person name="Gram L."/>
        </authorList>
    </citation>
    <scope>NUCLEOTIDE SEQUENCE [LARGE SCALE GENOMIC DNA]</scope>
    <source>
        <strain evidence="2 3">DSM 6061</strain>
    </source>
</reference>
<dbReference type="Gene3D" id="1.25.40.10">
    <property type="entry name" value="Tetratricopeptide repeat domain"/>
    <property type="match status" value="1"/>
</dbReference>
<evidence type="ECO:0000313" key="3">
    <source>
        <dbReference type="Proteomes" id="UP000076643"/>
    </source>
</evidence>
<dbReference type="AlphaFoldDB" id="A0A166XBR2"/>
<dbReference type="SUPFAM" id="SSF48452">
    <property type="entry name" value="TPR-like"/>
    <property type="match status" value="1"/>
</dbReference>
<evidence type="ECO:0000256" key="1">
    <source>
        <dbReference type="SAM" id="MobiDB-lite"/>
    </source>
</evidence>
<protein>
    <submittedName>
        <fullName evidence="2">Uncharacterized protein</fullName>
    </submittedName>
</protein>
<dbReference type="EMBL" id="AUYB01000097">
    <property type="protein sequence ID" value="KZN39977.1"/>
    <property type="molecule type" value="Genomic_DNA"/>
</dbReference>
<sequence>MKMTKSNFDEFLAKGLEQKNNPEQMPEPQKSLWPGVEKAINSAPHSSIDSESRATRSGAWRNLSAIAASTLIGMCAVYFSMKPPEQNPVVQMSAYFEQQKQTLLVQYGSQPALTNDWQVQLQELEQAEQAIKTALENDPENAALLQMLAQVYQQQLDLINRVHQPRWQQI</sequence>
<accession>A0A166XBR2</accession>
<proteinExistence type="predicted"/>
<dbReference type="Proteomes" id="UP000076643">
    <property type="component" value="Unassembled WGS sequence"/>
</dbReference>
<keyword evidence="3" id="KW-1185">Reference proteome</keyword>
<dbReference type="PATRIC" id="fig|1365250.3.peg.1822"/>
<comment type="caution">
    <text evidence="2">The sequence shown here is derived from an EMBL/GenBank/DDBJ whole genome shotgun (WGS) entry which is preliminary data.</text>
</comment>
<dbReference type="InterPro" id="IPR011990">
    <property type="entry name" value="TPR-like_helical_dom_sf"/>
</dbReference>
<evidence type="ECO:0000313" key="2">
    <source>
        <dbReference type="EMBL" id="KZN39977.1"/>
    </source>
</evidence>
<gene>
    <name evidence="2" type="ORF">N475_12950</name>
</gene>
<dbReference type="RefSeq" id="WP_227008471.1">
    <property type="nucleotide sequence ID" value="NZ_AQHB01000038.1"/>
</dbReference>
<feature type="region of interest" description="Disordered" evidence="1">
    <location>
        <begin position="1"/>
        <end position="30"/>
    </location>
</feature>
<organism evidence="2 3">
    <name type="scientific">Pseudoalteromonas luteoviolacea DSM 6061</name>
    <dbReference type="NCBI Taxonomy" id="1365250"/>
    <lineage>
        <taxon>Bacteria</taxon>
        <taxon>Pseudomonadati</taxon>
        <taxon>Pseudomonadota</taxon>
        <taxon>Gammaproteobacteria</taxon>
        <taxon>Alteromonadales</taxon>
        <taxon>Pseudoalteromonadaceae</taxon>
        <taxon>Pseudoalteromonas</taxon>
    </lineage>
</organism>